<keyword evidence="4" id="KW-1185">Reference proteome</keyword>
<evidence type="ECO:0000313" key="4">
    <source>
        <dbReference type="Proteomes" id="UP001253595"/>
    </source>
</evidence>
<gene>
    <name evidence="1" type="primary">slyX</name>
    <name evidence="3" type="ORF">J2X05_001903</name>
</gene>
<dbReference type="Gene3D" id="1.20.5.300">
    <property type="match status" value="1"/>
</dbReference>
<dbReference type="PANTHER" id="PTHR36508:SF1">
    <property type="entry name" value="PROTEIN SLYX"/>
    <property type="match status" value="1"/>
</dbReference>
<dbReference type="Pfam" id="PF04102">
    <property type="entry name" value="SlyX"/>
    <property type="match status" value="1"/>
</dbReference>
<dbReference type="PANTHER" id="PTHR36508">
    <property type="entry name" value="PROTEIN SLYX"/>
    <property type="match status" value="1"/>
</dbReference>
<reference evidence="3 4" key="1">
    <citation type="submission" date="2023-07" db="EMBL/GenBank/DDBJ databases">
        <title>Sorghum-associated microbial communities from plants grown in Nebraska, USA.</title>
        <authorList>
            <person name="Schachtman D."/>
        </authorList>
    </citation>
    <scope>NUCLEOTIDE SEQUENCE [LARGE SCALE GENOMIC DNA]</scope>
    <source>
        <strain evidence="3 4">BE190</strain>
    </source>
</reference>
<accession>A0ABU1UXG8</accession>
<comment type="similarity">
    <text evidence="1">Belongs to the SlyX family.</text>
</comment>
<dbReference type="HAMAP" id="MF_00715">
    <property type="entry name" value="SlyX"/>
    <property type="match status" value="1"/>
</dbReference>
<comment type="caution">
    <text evidence="3">The sequence shown here is derived from an EMBL/GenBank/DDBJ whole genome shotgun (WGS) entry which is preliminary data.</text>
</comment>
<keyword evidence="2" id="KW-0175">Coiled coil</keyword>
<proteinExistence type="inferred from homology"/>
<feature type="coiled-coil region" evidence="2">
    <location>
        <begin position="22"/>
        <end position="56"/>
    </location>
</feature>
<dbReference type="Proteomes" id="UP001253595">
    <property type="component" value="Unassembled WGS sequence"/>
</dbReference>
<dbReference type="InterPro" id="IPR007236">
    <property type="entry name" value="SlyX"/>
</dbReference>
<protein>
    <recommendedName>
        <fullName evidence="1">Protein SlyX homolog</fullName>
    </recommendedName>
</protein>
<dbReference type="EMBL" id="JAVDVX010000003">
    <property type="protein sequence ID" value="MDR7089881.1"/>
    <property type="molecule type" value="Genomic_DNA"/>
</dbReference>
<evidence type="ECO:0000256" key="2">
    <source>
        <dbReference type="SAM" id="Coils"/>
    </source>
</evidence>
<organism evidence="3 4">
    <name type="scientific">Cellvibrio fibrivorans</name>
    <dbReference type="NCBI Taxonomy" id="126350"/>
    <lineage>
        <taxon>Bacteria</taxon>
        <taxon>Pseudomonadati</taxon>
        <taxon>Pseudomonadota</taxon>
        <taxon>Gammaproteobacteria</taxon>
        <taxon>Cellvibrionales</taxon>
        <taxon>Cellvibrionaceae</taxon>
        <taxon>Cellvibrio</taxon>
    </lineage>
</organism>
<evidence type="ECO:0000313" key="3">
    <source>
        <dbReference type="EMBL" id="MDR7089881.1"/>
    </source>
</evidence>
<dbReference type="RefSeq" id="WP_310071695.1">
    <property type="nucleotide sequence ID" value="NZ_JAVDVX010000003.1"/>
</dbReference>
<name>A0ABU1UXG8_9GAMM</name>
<evidence type="ECO:0000256" key="1">
    <source>
        <dbReference type="HAMAP-Rule" id="MF_00715"/>
    </source>
</evidence>
<sequence>MSDIEEQLIDVQTRVAYQEDTLAQLNDVITKQDAELVQLKQQIRLLAQRLDELARDPAQAGETDITNDRPPHY</sequence>